<dbReference type="RefSeq" id="WP_117516345.1">
    <property type="nucleotide sequence ID" value="NZ_CP060636.1"/>
</dbReference>
<name>A0A7G9GP25_9FIRM</name>
<dbReference type="KEGG" id="ehn:H9Q80_00945"/>
<reference evidence="1 2" key="1">
    <citation type="submission" date="2020-08" db="EMBL/GenBank/DDBJ databases">
        <authorList>
            <person name="Liu C."/>
            <person name="Sun Q."/>
        </authorList>
    </citation>
    <scope>NUCLEOTIDE SEQUENCE [LARGE SCALE GENOMIC DNA]</scope>
    <source>
        <strain evidence="1 2">NSJ-61</strain>
    </source>
</reference>
<evidence type="ECO:0000313" key="1">
    <source>
        <dbReference type="EMBL" id="QNM12557.1"/>
    </source>
</evidence>
<dbReference type="Proteomes" id="UP000515856">
    <property type="component" value="Chromosome"/>
</dbReference>
<dbReference type="EMBL" id="CP060636">
    <property type="protein sequence ID" value="QNM12557.1"/>
    <property type="molecule type" value="Genomic_DNA"/>
</dbReference>
<gene>
    <name evidence="1" type="ORF">H9Q80_00945</name>
</gene>
<accession>A0A7G9GP25</accession>
<protein>
    <submittedName>
        <fullName evidence="1">Suppressor of fused domain protein</fullName>
    </submittedName>
</protein>
<proteinExistence type="predicted"/>
<organism evidence="1 2">
    <name type="scientific">[Eubacterium] hominis</name>
    <dbReference type="NCBI Taxonomy" id="2764325"/>
    <lineage>
        <taxon>Bacteria</taxon>
        <taxon>Bacillati</taxon>
        <taxon>Bacillota</taxon>
        <taxon>Erysipelotrichia</taxon>
        <taxon>Erysipelotrichales</taxon>
        <taxon>Erysipelotrichaceae</taxon>
        <taxon>Amedibacillus</taxon>
    </lineage>
</organism>
<sequence length="345" mass="39904">MENEKSLIFSQSPLCPLAADVISDGQSIYMYVYDLDFESERLIAHSGCWIKNLVDAKERFEPDEMLEGVQPVLPKCYCEEHDHVEWLSPALEIVWSPSGETAGLYHDDELICVMPYRKNQNSSGFSKYVKENSLAAMKMEEGRRYIEDVEKGKQFWKQEFNLEWKTYNNSFFENLNDYFGKAKQCFDLNKDEFPTRLLLTFEKENICYGVSIGCGMFPMPQGLTCYESMMEAKAEYIIATDQAHFDEKQRLDLYASLAGLCGVPWHTISCVAHGHTLDMKIKEYPYAIVIDDACMKHPIPLDIKKDGVHLLWIAGISQQEFEDAHDKVKREALIKHICETKRYIM</sequence>
<dbReference type="AlphaFoldDB" id="A0A7G9GP25"/>
<keyword evidence="2" id="KW-1185">Reference proteome</keyword>
<evidence type="ECO:0000313" key="2">
    <source>
        <dbReference type="Proteomes" id="UP000515856"/>
    </source>
</evidence>